<proteinExistence type="predicted"/>
<dbReference type="SUPFAM" id="SSF88659">
    <property type="entry name" value="Sigma3 and sigma4 domains of RNA polymerase sigma factors"/>
    <property type="match status" value="1"/>
</dbReference>
<dbReference type="Gene3D" id="1.10.10.10">
    <property type="entry name" value="Winged helix-like DNA-binding domain superfamily/Winged helix DNA-binding domain"/>
    <property type="match status" value="1"/>
</dbReference>
<organism evidence="1 2">
    <name type="scientific">Dehalococcoides mccartyi</name>
    <dbReference type="NCBI Taxonomy" id="61435"/>
    <lineage>
        <taxon>Bacteria</taxon>
        <taxon>Bacillati</taxon>
        <taxon>Chloroflexota</taxon>
        <taxon>Dehalococcoidia</taxon>
        <taxon>Dehalococcoidales</taxon>
        <taxon>Dehalococcoidaceae</taxon>
        <taxon>Dehalococcoides</taxon>
    </lineage>
</organism>
<dbReference type="AlphaFoldDB" id="A0AB33HU52"/>
<sequence>MSNTVNQESKQFYLTIDGQEVTVTEEVYRAYKRPIWAEHKRNDRQKLCQVSDGKGGLKRCTEDCSICSRTKEGSFLSLDGLEEAGYNVEDRAQDVAEIVAEKMLLEELFKVLEELDPNSQRICGLLMEGHSKREIARIMSIPQSSFEYQFKKLMASLKSRLESFI</sequence>
<dbReference type="RefSeq" id="WP_096476771.1">
    <property type="nucleotide sequence ID" value="NZ_AP017649.1"/>
</dbReference>
<evidence type="ECO:0000313" key="1">
    <source>
        <dbReference type="EMBL" id="BAZ97523.1"/>
    </source>
</evidence>
<dbReference type="Proteomes" id="UP000218257">
    <property type="component" value="Chromosome"/>
</dbReference>
<name>A0AB33HU52_9CHLR</name>
<evidence type="ECO:0000313" key="2">
    <source>
        <dbReference type="Proteomes" id="UP000218257"/>
    </source>
</evidence>
<reference evidence="1 2" key="1">
    <citation type="journal article" date="2017" name="Sci. Rep.">
        <title>Isolation and genomic characterization of a Dehalococcoides strain suggests genomic rearrangement during culture.</title>
        <authorList>
            <person name="Yohda M."/>
            <person name="Ikegami K."/>
            <person name="Aita Y."/>
            <person name="Kitajima M."/>
            <person name="Takechi A."/>
            <person name="Iwamoto M."/>
            <person name="Fukuda T."/>
            <person name="Tamura N."/>
            <person name="Shibasaki J."/>
            <person name="Koike S."/>
            <person name="Komatsu D."/>
            <person name="Miyagi S."/>
            <person name="Nishimura M."/>
            <person name="Uchino Y."/>
            <person name="Shiroma A."/>
            <person name="Shimoji M."/>
            <person name="Tamotsu H."/>
            <person name="Ashimine N."/>
            <person name="Shinzato M."/>
            <person name="Ohki S."/>
            <person name="Nakano K."/>
            <person name="Teruya K."/>
            <person name="Satou K."/>
            <person name="Hirano T."/>
            <person name="Yagi O."/>
        </authorList>
    </citation>
    <scope>NUCLEOTIDE SEQUENCE [LARGE SCALE GENOMIC DNA]</scope>
    <source>
        <strain evidence="1 2">UCH-ATV1</strain>
    </source>
</reference>
<evidence type="ECO:0008006" key="3">
    <source>
        <dbReference type="Google" id="ProtNLM"/>
    </source>
</evidence>
<dbReference type="EMBL" id="AP017649">
    <property type="protein sequence ID" value="BAZ97523.1"/>
    <property type="molecule type" value="Genomic_DNA"/>
</dbReference>
<protein>
    <recommendedName>
        <fullName evidence="3">Sigma-70 family RNA polymerase sigma factor</fullName>
    </recommendedName>
</protein>
<dbReference type="InterPro" id="IPR036388">
    <property type="entry name" value="WH-like_DNA-bd_sf"/>
</dbReference>
<accession>A0AB33HU52</accession>
<dbReference type="InterPro" id="IPR013324">
    <property type="entry name" value="RNA_pol_sigma_r3/r4-like"/>
</dbReference>
<gene>
    <name evidence="1" type="ORF">DEHALATV1_0895</name>
</gene>